<organism evidence="1 2">
    <name type="scientific">Liparis tanakae</name>
    <name type="common">Tanaka's snailfish</name>
    <dbReference type="NCBI Taxonomy" id="230148"/>
    <lineage>
        <taxon>Eukaryota</taxon>
        <taxon>Metazoa</taxon>
        <taxon>Chordata</taxon>
        <taxon>Craniata</taxon>
        <taxon>Vertebrata</taxon>
        <taxon>Euteleostomi</taxon>
        <taxon>Actinopterygii</taxon>
        <taxon>Neopterygii</taxon>
        <taxon>Teleostei</taxon>
        <taxon>Neoteleostei</taxon>
        <taxon>Acanthomorphata</taxon>
        <taxon>Eupercaria</taxon>
        <taxon>Perciformes</taxon>
        <taxon>Cottioidei</taxon>
        <taxon>Cottales</taxon>
        <taxon>Liparidae</taxon>
        <taxon>Liparis</taxon>
    </lineage>
</organism>
<protein>
    <submittedName>
        <fullName evidence="1">Uncharacterized protein</fullName>
    </submittedName>
</protein>
<comment type="caution">
    <text evidence="1">The sequence shown here is derived from an EMBL/GenBank/DDBJ whole genome shotgun (WGS) entry which is preliminary data.</text>
</comment>
<dbReference type="AlphaFoldDB" id="A0A4Z2FMH2"/>
<gene>
    <name evidence="1" type="ORF">EYF80_048350</name>
</gene>
<evidence type="ECO:0000313" key="2">
    <source>
        <dbReference type="Proteomes" id="UP000314294"/>
    </source>
</evidence>
<accession>A0A4Z2FMH2</accession>
<evidence type="ECO:0000313" key="1">
    <source>
        <dbReference type="EMBL" id="TNN41492.1"/>
    </source>
</evidence>
<name>A0A4Z2FMH2_9TELE</name>
<proteinExistence type="predicted"/>
<sequence>MGSRSAIRARPPMPAKTCSGDWMGLVSSRDSSVAASRHSSLAAMGSSSGQLFRMSQWSTARRAKGGPVVRAQPLEGVGFGQTGVRDDLGAQFDRQVDGLVALGQLAVVQEDRMSWFPAACQQQLLGSRGHRSKRCKAFPVGRTRHPVQDFSQRGGDGQVEGAVFVARSIHGMLDHVAGGIDASFV</sequence>
<reference evidence="1 2" key="1">
    <citation type="submission" date="2019-03" db="EMBL/GenBank/DDBJ databases">
        <title>First draft genome of Liparis tanakae, snailfish: a comprehensive survey of snailfish specific genes.</title>
        <authorList>
            <person name="Kim W."/>
            <person name="Song I."/>
            <person name="Jeong J.-H."/>
            <person name="Kim D."/>
            <person name="Kim S."/>
            <person name="Ryu S."/>
            <person name="Song J.Y."/>
            <person name="Lee S.K."/>
        </authorList>
    </citation>
    <scope>NUCLEOTIDE SEQUENCE [LARGE SCALE GENOMIC DNA]</scope>
    <source>
        <tissue evidence="1">Muscle</tissue>
    </source>
</reference>
<dbReference type="EMBL" id="SRLO01001104">
    <property type="protein sequence ID" value="TNN41492.1"/>
    <property type="molecule type" value="Genomic_DNA"/>
</dbReference>
<dbReference type="Proteomes" id="UP000314294">
    <property type="component" value="Unassembled WGS sequence"/>
</dbReference>
<keyword evidence="2" id="KW-1185">Reference proteome</keyword>